<dbReference type="RefSeq" id="WP_130473475.1">
    <property type="nucleotide sequence ID" value="NZ_SFCC01000001.1"/>
</dbReference>
<dbReference type="Gene3D" id="1.10.3930.10">
    <property type="entry name" value="Arginine deiminase"/>
    <property type="match status" value="1"/>
</dbReference>
<dbReference type="PANTHER" id="PTHR47271">
    <property type="entry name" value="ARGININE DEIMINASE"/>
    <property type="match status" value="1"/>
</dbReference>
<feature type="active site" description="Amidino-cysteine intermediate" evidence="3 4">
    <location>
        <position position="391"/>
    </location>
</feature>
<comment type="pathway">
    <text evidence="3">Amino-acid degradation; L-arginine degradation via ADI pathway; carbamoyl phosphate from L-arginine: step 1/2.</text>
</comment>
<dbReference type="EC" id="3.5.3.6" evidence="3"/>
<evidence type="ECO:0000313" key="6">
    <source>
        <dbReference type="Proteomes" id="UP000292003"/>
    </source>
</evidence>
<dbReference type="HAMAP" id="MF_00242">
    <property type="entry name" value="Arg_deiminase"/>
    <property type="match status" value="1"/>
</dbReference>
<dbReference type="SUPFAM" id="SSF55909">
    <property type="entry name" value="Pentein"/>
    <property type="match status" value="1"/>
</dbReference>
<dbReference type="GO" id="GO:0019546">
    <property type="term" value="P:L-arginine deiminase pathway"/>
    <property type="evidence" value="ECO:0007669"/>
    <property type="project" value="TreeGrafter"/>
</dbReference>
<dbReference type="InterPro" id="IPR003876">
    <property type="entry name" value="Arg_deiminase"/>
</dbReference>
<dbReference type="PANTHER" id="PTHR47271:SF2">
    <property type="entry name" value="ARGININE DEIMINASE"/>
    <property type="match status" value="1"/>
</dbReference>
<accession>A0A4Q7JFB8</accession>
<dbReference type="GO" id="GO:0016990">
    <property type="term" value="F:arginine deiminase activity"/>
    <property type="evidence" value="ECO:0007669"/>
    <property type="project" value="UniProtKB-UniRule"/>
</dbReference>
<sequence length="401" mass="43608">MNTALGVHSEVGRLRQVVLHRPDLELLRLTPTNKDELLFDDVLWVRRARQEHDVFADTLRERGVRVHLFGELLAETLKDDAARDWLLDRTFGTAGAGPALRELCTGLDPASLARTLIGGVTREELGAGTVAGLRGLSIAADDFVLPPLPNHLFTRDPSCWLFDGVTVNPMARPARRRESLHVEAIHRFHPLFAGDRPRWLSPADAPMTLEGGDVHVPAPGVVLAGMSERTTPEAVETLATRLFEAGSGHTVIAVALPKARTYMHLDTVLTMVDAHTFTVYPGLGPLPSFTVRPSGTGGRPALRIEQNDELFAAIGSAVDSGPLRVLSAEQDVRAAEREQWDDGSNVLAVEPGVVVAYERNVTTNTMLRRNGIEVITIPGSELGRGRGGPRCMSCPIQRDPL</sequence>
<dbReference type="UniPathway" id="UPA00254">
    <property type="reaction ID" value="UER00364"/>
</dbReference>
<keyword evidence="2 3" id="KW-0378">Hydrolase</keyword>
<protein>
    <recommendedName>
        <fullName evidence="3">Arginine deiminase</fullName>
        <shortName evidence="3">ADI</shortName>
        <ecNumber evidence="3">3.5.3.6</ecNumber>
    </recommendedName>
    <alternativeName>
        <fullName evidence="3">Arginine dihydrolase</fullName>
        <shortName evidence="3">AD</shortName>
    </alternativeName>
</protein>
<comment type="catalytic activity">
    <reaction evidence="3">
        <text>L-arginine + H2O = L-citrulline + NH4(+)</text>
        <dbReference type="Rhea" id="RHEA:19597"/>
        <dbReference type="ChEBI" id="CHEBI:15377"/>
        <dbReference type="ChEBI" id="CHEBI:28938"/>
        <dbReference type="ChEBI" id="CHEBI:32682"/>
        <dbReference type="ChEBI" id="CHEBI:57743"/>
        <dbReference type="EC" id="3.5.3.6"/>
    </reaction>
</comment>
<name>A0A4Q7JFB8_9PSEU</name>
<dbReference type="EMBL" id="SFCC01000001">
    <property type="protein sequence ID" value="RZQ65906.1"/>
    <property type="molecule type" value="Genomic_DNA"/>
</dbReference>
<gene>
    <name evidence="3" type="primary">arcA</name>
    <name evidence="5" type="ORF">EWH70_02195</name>
</gene>
<evidence type="ECO:0000313" key="5">
    <source>
        <dbReference type="EMBL" id="RZQ65906.1"/>
    </source>
</evidence>
<dbReference type="OrthoDB" id="9807502at2"/>
<proteinExistence type="inferred from homology"/>
<dbReference type="NCBIfam" id="NF002381">
    <property type="entry name" value="PRK01388.1"/>
    <property type="match status" value="1"/>
</dbReference>
<dbReference type="Proteomes" id="UP000292003">
    <property type="component" value="Unassembled WGS sequence"/>
</dbReference>
<dbReference type="Pfam" id="PF02274">
    <property type="entry name" value="ADI"/>
    <property type="match status" value="1"/>
</dbReference>
<organism evidence="5 6">
    <name type="scientific">Amycolatopsis suaedae</name>
    <dbReference type="NCBI Taxonomy" id="2510978"/>
    <lineage>
        <taxon>Bacteria</taxon>
        <taxon>Bacillati</taxon>
        <taxon>Actinomycetota</taxon>
        <taxon>Actinomycetes</taxon>
        <taxon>Pseudonocardiales</taxon>
        <taxon>Pseudonocardiaceae</taxon>
        <taxon>Amycolatopsis</taxon>
    </lineage>
</organism>
<keyword evidence="3" id="KW-0056">Arginine metabolism</keyword>
<evidence type="ECO:0000256" key="3">
    <source>
        <dbReference type="HAMAP-Rule" id="MF_00242"/>
    </source>
</evidence>
<reference evidence="5 6" key="1">
    <citation type="submission" date="2019-02" db="EMBL/GenBank/DDBJ databases">
        <title>Draft genome sequence of Amycolatopsis sp. 8-3EHSu isolated from roots of Suaeda maritima.</title>
        <authorList>
            <person name="Duangmal K."/>
            <person name="Chantavorakit T."/>
        </authorList>
    </citation>
    <scope>NUCLEOTIDE SEQUENCE [LARGE SCALE GENOMIC DNA]</scope>
    <source>
        <strain evidence="5 6">8-3EHSu</strain>
    </source>
</reference>
<keyword evidence="6" id="KW-1185">Reference proteome</keyword>
<evidence type="ECO:0000256" key="2">
    <source>
        <dbReference type="ARBA" id="ARBA00022801"/>
    </source>
</evidence>
<evidence type="ECO:0000256" key="1">
    <source>
        <dbReference type="ARBA" id="ARBA00010206"/>
    </source>
</evidence>
<dbReference type="AlphaFoldDB" id="A0A4Q7JFB8"/>
<keyword evidence="3" id="KW-0963">Cytoplasm</keyword>
<dbReference type="GO" id="GO:0005737">
    <property type="term" value="C:cytoplasm"/>
    <property type="evidence" value="ECO:0007669"/>
    <property type="project" value="UniProtKB-SubCell"/>
</dbReference>
<comment type="similarity">
    <text evidence="1 3">Belongs to the arginine deiminase family.</text>
</comment>
<evidence type="ECO:0000256" key="4">
    <source>
        <dbReference type="PIRSR" id="PIRSR006356-1"/>
    </source>
</evidence>
<dbReference type="Gene3D" id="3.75.10.10">
    <property type="entry name" value="L-arginine/glycine Amidinotransferase, Chain A"/>
    <property type="match status" value="1"/>
</dbReference>
<dbReference type="PIRSF" id="PIRSF006356">
    <property type="entry name" value="Arg_deiminase"/>
    <property type="match status" value="1"/>
</dbReference>
<dbReference type="PRINTS" id="PR01466">
    <property type="entry name" value="ARGDEIMINASE"/>
</dbReference>
<comment type="caution">
    <text evidence="5">The sequence shown here is derived from an EMBL/GenBank/DDBJ whole genome shotgun (WGS) entry which is preliminary data.</text>
</comment>
<comment type="subcellular location">
    <subcellularLocation>
        <location evidence="3">Cytoplasm</location>
    </subcellularLocation>
</comment>